<evidence type="ECO:0000256" key="9">
    <source>
        <dbReference type="RuleBase" id="RU000304"/>
    </source>
</evidence>
<feature type="region of interest" description="Disordered" evidence="10">
    <location>
        <begin position="360"/>
        <end position="396"/>
    </location>
</feature>
<feature type="binding site" evidence="8">
    <location>
        <position position="119"/>
    </location>
    <ligand>
        <name>ATP</name>
        <dbReference type="ChEBI" id="CHEBI:30616"/>
    </ligand>
</feature>
<keyword evidence="2" id="KW-0808">Transferase</keyword>
<name>A0A8R7QL00_TRIUA</name>
<comment type="similarity">
    <text evidence="9">Belongs to the protein kinase superfamily.</text>
</comment>
<evidence type="ECO:0000256" key="2">
    <source>
        <dbReference type="ARBA" id="ARBA00022679"/>
    </source>
</evidence>
<dbReference type="PROSITE" id="PS00108">
    <property type="entry name" value="PROTEIN_KINASE_ST"/>
    <property type="match status" value="1"/>
</dbReference>
<dbReference type="InterPro" id="IPR051681">
    <property type="entry name" value="Ser/Thr_Kinases-Pseudokinases"/>
</dbReference>
<dbReference type="InterPro" id="IPR000719">
    <property type="entry name" value="Prot_kinase_dom"/>
</dbReference>
<evidence type="ECO:0000256" key="3">
    <source>
        <dbReference type="ARBA" id="ARBA00022741"/>
    </source>
</evidence>
<dbReference type="GeneID" id="125511127"/>
<dbReference type="InterPro" id="IPR011009">
    <property type="entry name" value="Kinase-like_dom_sf"/>
</dbReference>
<feature type="compositionally biased region" description="Acidic residues" evidence="10">
    <location>
        <begin position="367"/>
        <end position="377"/>
    </location>
</feature>
<dbReference type="Gene3D" id="1.10.510.10">
    <property type="entry name" value="Transferase(Phosphotransferase) domain 1"/>
    <property type="match status" value="1"/>
</dbReference>
<dbReference type="InterPro" id="IPR001245">
    <property type="entry name" value="Ser-Thr/Tyr_kinase_cat_dom"/>
</dbReference>
<feature type="compositionally biased region" description="Gly residues" evidence="10">
    <location>
        <begin position="41"/>
        <end position="50"/>
    </location>
</feature>
<dbReference type="PROSITE" id="PS50011">
    <property type="entry name" value="PROTEIN_KINASE_DOM"/>
    <property type="match status" value="1"/>
</dbReference>
<dbReference type="CDD" id="cd13999">
    <property type="entry name" value="STKc_MAP3K-like"/>
    <property type="match status" value="1"/>
</dbReference>
<evidence type="ECO:0000256" key="5">
    <source>
        <dbReference type="ARBA" id="ARBA00022840"/>
    </source>
</evidence>
<dbReference type="KEGG" id="tua:125511127"/>
<dbReference type="PANTHER" id="PTHR44329:SF84">
    <property type="entry name" value="PROTEIN KINASE LIKE PROTEIN"/>
    <property type="match status" value="1"/>
</dbReference>
<evidence type="ECO:0000256" key="10">
    <source>
        <dbReference type="SAM" id="MobiDB-lite"/>
    </source>
</evidence>
<keyword evidence="5 8" id="KW-0067">ATP-binding</keyword>
<sequence length="418" mass="45679">MHRLTCGCKFADPDTVVPSAAAASHRVRPDTMSCGSDGCRDGGSGGGSEGFGRSRPSKVAADDSVEPARCSDATSPPGSWIDRKLLVDPKMLFVGSKIGEGAHGKVYKGKYGDQIVAIKVLNSGSTPEEKVTLEDRFIREVNMMCKVKHDNLVKFIGACKEPLMVIVSELLPGMSLKNYLNSIRPSQLDMHTALGYALNIARAMECLHANGIIHRDLKPDNLLLTANRKKLKLTDFGLAREETVTEMMTAETGTYRWMAPELYSTVTLQRGEKKHYTNKVDVYSFGIVLWELLTNKMPFEGMSNLQAAYAAAFKQVRPAFTEDTPQELVSIVQSCWVEDPAMRPSFSQIIRMLDAFLTMIPPPPPSEQDEDTTESEDTTSSLSSKSSSVSSIVSRATSKLSVVRHLFASKKGGSNGKA</sequence>
<dbReference type="SMART" id="SM00220">
    <property type="entry name" value="S_TKc"/>
    <property type="match status" value="1"/>
</dbReference>
<dbReference type="RefSeq" id="XP_048532371.1">
    <property type="nucleotide sequence ID" value="XM_048676414.1"/>
</dbReference>
<evidence type="ECO:0000259" key="11">
    <source>
        <dbReference type="PROSITE" id="PS50011"/>
    </source>
</evidence>
<keyword evidence="1 9" id="KW-0723">Serine/threonine-protein kinase</keyword>
<dbReference type="Gramene" id="TuG1812G0500004860.01.T01">
    <property type="protein sequence ID" value="TuG1812G0500004860.01.T01"/>
    <property type="gene ID" value="TuG1812G0500004860.01"/>
</dbReference>
<feature type="compositionally biased region" description="Low complexity" evidence="10">
    <location>
        <begin position="378"/>
        <end position="396"/>
    </location>
</feature>
<dbReference type="AlphaFoldDB" id="A0A8R7QL00"/>
<reference evidence="13" key="1">
    <citation type="journal article" date="2013" name="Nature">
        <title>Draft genome of the wheat A-genome progenitor Triticum urartu.</title>
        <authorList>
            <person name="Ling H.Q."/>
            <person name="Zhao S."/>
            <person name="Liu D."/>
            <person name="Wang J."/>
            <person name="Sun H."/>
            <person name="Zhang C."/>
            <person name="Fan H."/>
            <person name="Li D."/>
            <person name="Dong L."/>
            <person name="Tao Y."/>
            <person name="Gao C."/>
            <person name="Wu H."/>
            <person name="Li Y."/>
            <person name="Cui Y."/>
            <person name="Guo X."/>
            <person name="Zheng S."/>
            <person name="Wang B."/>
            <person name="Yu K."/>
            <person name="Liang Q."/>
            <person name="Yang W."/>
            <person name="Lou X."/>
            <person name="Chen J."/>
            <person name="Feng M."/>
            <person name="Jian J."/>
            <person name="Zhang X."/>
            <person name="Luo G."/>
            <person name="Jiang Y."/>
            <person name="Liu J."/>
            <person name="Wang Z."/>
            <person name="Sha Y."/>
            <person name="Zhang B."/>
            <person name="Wu H."/>
            <person name="Tang D."/>
            <person name="Shen Q."/>
            <person name="Xue P."/>
            <person name="Zou S."/>
            <person name="Wang X."/>
            <person name="Liu X."/>
            <person name="Wang F."/>
            <person name="Yang Y."/>
            <person name="An X."/>
            <person name="Dong Z."/>
            <person name="Zhang K."/>
            <person name="Zhang X."/>
            <person name="Luo M.C."/>
            <person name="Dvorak J."/>
            <person name="Tong Y."/>
            <person name="Wang J."/>
            <person name="Yang H."/>
            <person name="Li Z."/>
            <person name="Wang D."/>
            <person name="Zhang A."/>
            <person name="Wang J."/>
        </authorList>
    </citation>
    <scope>NUCLEOTIDE SEQUENCE</scope>
    <source>
        <strain evidence="13">cv. G1812</strain>
    </source>
</reference>
<dbReference type="Pfam" id="PF07714">
    <property type="entry name" value="PK_Tyr_Ser-Thr"/>
    <property type="match status" value="1"/>
</dbReference>
<dbReference type="OrthoDB" id="4062651at2759"/>
<keyword evidence="3 8" id="KW-0547">Nucleotide-binding</keyword>
<protein>
    <recommendedName>
        <fullName evidence="11">Protein kinase domain-containing protein</fullName>
    </recommendedName>
</protein>
<dbReference type="Gene3D" id="3.30.200.20">
    <property type="entry name" value="Phosphorylase Kinase, domain 1"/>
    <property type="match status" value="1"/>
</dbReference>
<dbReference type="SUPFAM" id="SSF56112">
    <property type="entry name" value="Protein kinase-like (PK-like)"/>
    <property type="match status" value="1"/>
</dbReference>
<keyword evidence="4" id="KW-0418">Kinase</keyword>
<comment type="catalytic activity">
    <reaction evidence="7">
        <text>L-seryl-[protein] + ATP = O-phospho-L-seryl-[protein] + ADP + H(+)</text>
        <dbReference type="Rhea" id="RHEA:17989"/>
        <dbReference type="Rhea" id="RHEA-COMP:9863"/>
        <dbReference type="Rhea" id="RHEA-COMP:11604"/>
        <dbReference type="ChEBI" id="CHEBI:15378"/>
        <dbReference type="ChEBI" id="CHEBI:29999"/>
        <dbReference type="ChEBI" id="CHEBI:30616"/>
        <dbReference type="ChEBI" id="CHEBI:83421"/>
        <dbReference type="ChEBI" id="CHEBI:456216"/>
        <dbReference type="EC" id="2.7.11.1"/>
    </reaction>
</comment>
<dbReference type="FunFam" id="3.30.200.20:FF:000034">
    <property type="entry name" value="Kinase suppressor of Ras 1"/>
    <property type="match status" value="1"/>
</dbReference>
<dbReference type="GO" id="GO:0004674">
    <property type="term" value="F:protein serine/threonine kinase activity"/>
    <property type="evidence" value="ECO:0007669"/>
    <property type="project" value="UniProtKB-KW"/>
</dbReference>
<dbReference type="GO" id="GO:0005524">
    <property type="term" value="F:ATP binding"/>
    <property type="evidence" value="ECO:0007669"/>
    <property type="project" value="UniProtKB-UniRule"/>
</dbReference>
<dbReference type="PROSITE" id="PS00107">
    <property type="entry name" value="PROTEIN_KINASE_ATP"/>
    <property type="match status" value="1"/>
</dbReference>
<evidence type="ECO:0000256" key="4">
    <source>
        <dbReference type="ARBA" id="ARBA00022777"/>
    </source>
</evidence>
<dbReference type="InterPro" id="IPR008271">
    <property type="entry name" value="Ser/Thr_kinase_AS"/>
</dbReference>
<gene>
    <name evidence="12" type="primary">LOC125511127</name>
</gene>
<reference evidence="12" key="2">
    <citation type="submission" date="2018-03" db="EMBL/GenBank/DDBJ databases">
        <title>The Triticum urartu genome reveals the dynamic nature of wheat genome evolution.</title>
        <authorList>
            <person name="Ling H."/>
            <person name="Ma B."/>
            <person name="Shi X."/>
            <person name="Liu H."/>
            <person name="Dong L."/>
            <person name="Sun H."/>
            <person name="Cao Y."/>
            <person name="Gao Q."/>
            <person name="Zheng S."/>
            <person name="Li Y."/>
            <person name="Yu Y."/>
            <person name="Du H."/>
            <person name="Qi M."/>
            <person name="Li Y."/>
            <person name="Yu H."/>
            <person name="Cui Y."/>
            <person name="Wang N."/>
            <person name="Chen C."/>
            <person name="Wu H."/>
            <person name="Zhao Y."/>
            <person name="Zhang J."/>
            <person name="Li Y."/>
            <person name="Zhou W."/>
            <person name="Zhang B."/>
            <person name="Hu W."/>
            <person name="Eijk M."/>
            <person name="Tang J."/>
            <person name="Witsenboer H."/>
            <person name="Zhao S."/>
            <person name="Li Z."/>
            <person name="Zhang A."/>
            <person name="Wang D."/>
            <person name="Liang C."/>
        </authorList>
    </citation>
    <scope>NUCLEOTIDE SEQUENCE [LARGE SCALE GENOMIC DNA]</scope>
    <source>
        <strain evidence="12">cv. G1812</strain>
    </source>
</reference>
<evidence type="ECO:0000313" key="12">
    <source>
        <dbReference type="EnsemblPlants" id="TuG1812G0500004860.01.T01"/>
    </source>
</evidence>
<evidence type="ECO:0000256" key="1">
    <source>
        <dbReference type="ARBA" id="ARBA00022527"/>
    </source>
</evidence>
<reference evidence="12" key="3">
    <citation type="submission" date="2022-06" db="UniProtKB">
        <authorList>
            <consortium name="EnsemblPlants"/>
        </authorList>
    </citation>
    <scope>IDENTIFICATION</scope>
</reference>
<evidence type="ECO:0000256" key="6">
    <source>
        <dbReference type="ARBA" id="ARBA00047899"/>
    </source>
</evidence>
<dbReference type="Proteomes" id="UP000015106">
    <property type="component" value="Chromosome 5"/>
</dbReference>
<evidence type="ECO:0000313" key="13">
    <source>
        <dbReference type="Proteomes" id="UP000015106"/>
    </source>
</evidence>
<proteinExistence type="inferred from homology"/>
<comment type="catalytic activity">
    <reaction evidence="6">
        <text>L-threonyl-[protein] + ATP = O-phospho-L-threonyl-[protein] + ADP + H(+)</text>
        <dbReference type="Rhea" id="RHEA:46608"/>
        <dbReference type="Rhea" id="RHEA-COMP:11060"/>
        <dbReference type="Rhea" id="RHEA-COMP:11605"/>
        <dbReference type="ChEBI" id="CHEBI:15378"/>
        <dbReference type="ChEBI" id="CHEBI:30013"/>
        <dbReference type="ChEBI" id="CHEBI:30616"/>
        <dbReference type="ChEBI" id="CHEBI:61977"/>
        <dbReference type="ChEBI" id="CHEBI:456216"/>
        <dbReference type="EC" id="2.7.11.1"/>
    </reaction>
</comment>
<dbReference type="PANTHER" id="PTHR44329">
    <property type="entry name" value="SERINE/THREONINE-PROTEIN KINASE TNNI3K-RELATED"/>
    <property type="match status" value="1"/>
</dbReference>
<organism evidence="12 13">
    <name type="scientific">Triticum urartu</name>
    <name type="common">Red wild einkorn</name>
    <name type="synonym">Crithodium urartu</name>
    <dbReference type="NCBI Taxonomy" id="4572"/>
    <lineage>
        <taxon>Eukaryota</taxon>
        <taxon>Viridiplantae</taxon>
        <taxon>Streptophyta</taxon>
        <taxon>Embryophyta</taxon>
        <taxon>Tracheophyta</taxon>
        <taxon>Spermatophyta</taxon>
        <taxon>Magnoliopsida</taxon>
        <taxon>Liliopsida</taxon>
        <taxon>Poales</taxon>
        <taxon>Poaceae</taxon>
        <taxon>BOP clade</taxon>
        <taxon>Pooideae</taxon>
        <taxon>Triticodae</taxon>
        <taxon>Triticeae</taxon>
        <taxon>Triticinae</taxon>
        <taxon>Triticum</taxon>
    </lineage>
</organism>
<feature type="domain" description="Protein kinase" evidence="11">
    <location>
        <begin position="92"/>
        <end position="357"/>
    </location>
</feature>
<feature type="region of interest" description="Disordered" evidence="10">
    <location>
        <begin position="21"/>
        <end position="76"/>
    </location>
</feature>
<dbReference type="InterPro" id="IPR017441">
    <property type="entry name" value="Protein_kinase_ATP_BS"/>
</dbReference>
<evidence type="ECO:0000256" key="8">
    <source>
        <dbReference type="PROSITE-ProRule" id="PRU10141"/>
    </source>
</evidence>
<accession>A0A8R7QL00</accession>
<keyword evidence="13" id="KW-1185">Reference proteome</keyword>
<evidence type="ECO:0000256" key="7">
    <source>
        <dbReference type="ARBA" id="ARBA00048679"/>
    </source>
</evidence>
<dbReference type="EnsemblPlants" id="TuG1812G0500004860.01.T01">
    <property type="protein sequence ID" value="TuG1812G0500004860.01.T01"/>
    <property type="gene ID" value="TuG1812G0500004860.01"/>
</dbReference>
<dbReference type="PRINTS" id="PR00109">
    <property type="entry name" value="TYRKINASE"/>
</dbReference>